<evidence type="ECO:0000256" key="13">
    <source>
        <dbReference type="RuleBase" id="RU362060"/>
    </source>
</evidence>
<dbReference type="PROSITE" id="PS50873">
    <property type="entry name" value="PEROXIDASE_4"/>
    <property type="match status" value="1"/>
</dbReference>
<evidence type="ECO:0000256" key="8">
    <source>
        <dbReference type="ARBA" id="ARBA00022837"/>
    </source>
</evidence>
<name>A0ABQ8I4T7_9ROSI</name>
<dbReference type="Pfam" id="PF00141">
    <property type="entry name" value="peroxidase"/>
    <property type="match status" value="2"/>
</dbReference>
<sequence length="335" mass="36347">MKRKFSLLAFLIIFQVALADLRVGFYSSTCPRAESIIVEVVRRRFTTDKSITAALLRMHFHDCFVRGCDASILLDSTSQKQSEKDAGPNLTVRGYVLIDEAKKALEAACPSAVSCADIITLATRDAAFLAGGVNYAVLFPAAGDRLSDFQGSGAPDSSMDPTLVAKLRRMCGTPSNTNDPTTFLDQNTSFAFDNEYYNQIRLKRGILQIDQELASDKSTAGIVSGFASNPGGFQRSFANAMIKLGSIQVLIGNVGQIRQNCRVVNQGKPQQPTNPSKPQQPSNPGKPHKPNNTGKPQKPSNPGKPKKPSTPGKTKNQASKQKPIRGGKKQNPRFF</sequence>
<dbReference type="EC" id="1.11.1.7" evidence="3 13"/>
<comment type="similarity">
    <text evidence="13">Belongs to the peroxidase family. Classical plant (class III) peroxidase subfamily.</text>
</comment>
<evidence type="ECO:0000256" key="4">
    <source>
        <dbReference type="ARBA" id="ARBA00022525"/>
    </source>
</evidence>
<dbReference type="InterPro" id="IPR010255">
    <property type="entry name" value="Haem_peroxidase_sf"/>
</dbReference>
<organism evidence="16 17">
    <name type="scientific">Xanthoceras sorbifolium</name>
    <dbReference type="NCBI Taxonomy" id="99658"/>
    <lineage>
        <taxon>Eukaryota</taxon>
        <taxon>Viridiplantae</taxon>
        <taxon>Streptophyta</taxon>
        <taxon>Embryophyta</taxon>
        <taxon>Tracheophyta</taxon>
        <taxon>Spermatophyta</taxon>
        <taxon>Magnoliopsida</taxon>
        <taxon>eudicotyledons</taxon>
        <taxon>Gunneridae</taxon>
        <taxon>Pentapetalae</taxon>
        <taxon>rosids</taxon>
        <taxon>malvids</taxon>
        <taxon>Sapindales</taxon>
        <taxon>Sapindaceae</taxon>
        <taxon>Xanthoceroideae</taxon>
        <taxon>Xanthoceras</taxon>
    </lineage>
</organism>
<dbReference type="PRINTS" id="PR00458">
    <property type="entry name" value="PEROXIDASE"/>
</dbReference>
<feature type="compositionally biased region" description="Polar residues" evidence="14">
    <location>
        <begin position="266"/>
        <end position="283"/>
    </location>
</feature>
<evidence type="ECO:0000256" key="14">
    <source>
        <dbReference type="SAM" id="MobiDB-lite"/>
    </source>
</evidence>
<feature type="domain" description="Plant heme peroxidase family profile" evidence="15">
    <location>
        <begin position="20"/>
        <end position="265"/>
    </location>
</feature>
<evidence type="ECO:0000313" key="17">
    <source>
        <dbReference type="Proteomes" id="UP000827721"/>
    </source>
</evidence>
<gene>
    <name evidence="16" type="ORF">JRO89_XS04G0107600</name>
</gene>
<evidence type="ECO:0000259" key="15">
    <source>
        <dbReference type="PROSITE" id="PS50873"/>
    </source>
</evidence>
<feature type="region of interest" description="Disordered" evidence="14">
    <location>
        <begin position="266"/>
        <end position="335"/>
    </location>
</feature>
<accession>A0ABQ8I4T7</accession>
<protein>
    <recommendedName>
        <fullName evidence="3 13">Peroxidase</fullName>
        <ecNumber evidence="3 13">1.11.1.7</ecNumber>
    </recommendedName>
</protein>
<keyword evidence="7 13" id="KW-0479">Metal-binding</keyword>
<evidence type="ECO:0000256" key="7">
    <source>
        <dbReference type="ARBA" id="ARBA00022723"/>
    </source>
</evidence>
<evidence type="ECO:0000256" key="10">
    <source>
        <dbReference type="ARBA" id="ARBA00023004"/>
    </source>
</evidence>
<keyword evidence="12 13" id="KW-0376">Hydrogen peroxide</keyword>
<dbReference type="CDD" id="cd00693">
    <property type="entry name" value="secretory_peroxidase"/>
    <property type="match status" value="1"/>
</dbReference>
<dbReference type="EMBL" id="JAFEMO010000004">
    <property type="protein sequence ID" value="KAH7571637.1"/>
    <property type="molecule type" value="Genomic_DNA"/>
</dbReference>
<comment type="cofactor">
    <cofactor evidence="13">
        <name>heme b</name>
        <dbReference type="ChEBI" id="CHEBI:60344"/>
    </cofactor>
    <text evidence="13">Binds 1 heme b (iron(II)-protoporphyrin IX) group per subunit.</text>
</comment>
<dbReference type="InterPro" id="IPR000823">
    <property type="entry name" value="Peroxidase_pln"/>
</dbReference>
<dbReference type="InterPro" id="IPR033905">
    <property type="entry name" value="Secretory_peroxidase"/>
</dbReference>
<keyword evidence="6 13" id="KW-0349">Heme</keyword>
<evidence type="ECO:0000256" key="5">
    <source>
        <dbReference type="ARBA" id="ARBA00022559"/>
    </source>
</evidence>
<evidence type="ECO:0000313" key="16">
    <source>
        <dbReference type="EMBL" id="KAH7571637.1"/>
    </source>
</evidence>
<dbReference type="PROSITE" id="PS00436">
    <property type="entry name" value="PEROXIDASE_2"/>
    <property type="match status" value="1"/>
</dbReference>
<feature type="compositionally biased region" description="Low complexity" evidence="14">
    <location>
        <begin position="295"/>
        <end position="316"/>
    </location>
</feature>
<comment type="caution">
    <text evidence="16">The sequence shown here is derived from an EMBL/GenBank/DDBJ whole genome shotgun (WGS) entry which is preliminary data.</text>
</comment>
<dbReference type="PANTHER" id="PTHR31517">
    <property type="match status" value="1"/>
</dbReference>
<dbReference type="Gene3D" id="1.10.420.10">
    <property type="entry name" value="Peroxidase, domain 2"/>
    <property type="match status" value="1"/>
</dbReference>
<proteinExistence type="inferred from homology"/>
<keyword evidence="4 13" id="KW-0964">Secreted</keyword>
<comment type="subcellular location">
    <subcellularLocation>
        <location evidence="13">Secreted</location>
    </subcellularLocation>
</comment>
<dbReference type="InterPro" id="IPR019794">
    <property type="entry name" value="Peroxidases_AS"/>
</dbReference>
<evidence type="ECO:0000256" key="3">
    <source>
        <dbReference type="ARBA" id="ARBA00012313"/>
    </source>
</evidence>
<evidence type="ECO:0000256" key="9">
    <source>
        <dbReference type="ARBA" id="ARBA00023002"/>
    </source>
</evidence>
<dbReference type="Proteomes" id="UP000827721">
    <property type="component" value="Unassembled WGS sequence"/>
</dbReference>
<dbReference type="SUPFAM" id="SSF48113">
    <property type="entry name" value="Heme-dependent peroxidases"/>
    <property type="match status" value="1"/>
</dbReference>
<keyword evidence="17" id="KW-1185">Reference proteome</keyword>
<comment type="catalytic activity">
    <reaction evidence="1 13">
        <text>2 a phenolic donor + H2O2 = 2 a phenolic radical donor + 2 H2O</text>
        <dbReference type="Rhea" id="RHEA:56136"/>
        <dbReference type="ChEBI" id="CHEBI:15377"/>
        <dbReference type="ChEBI" id="CHEBI:16240"/>
        <dbReference type="ChEBI" id="CHEBI:139520"/>
        <dbReference type="ChEBI" id="CHEBI:139521"/>
        <dbReference type="EC" id="1.11.1.7"/>
    </reaction>
</comment>
<evidence type="ECO:0000256" key="11">
    <source>
        <dbReference type="ARBA" id="ARBA00023157"/>
    </source>
</evidence>
<comment type="function">
    <text evidence="2">Removal of H(2)O(2), oxidation of toxic reductants, biosynthesis and degradation of lignin, suberization, auxin catabolism, response to environmental stresses such as wounding, pathogen attack and oxidative stress. These functions might be dependent on each isozyme/isoform in each plant tissue.</text>
</comment>
<evidence type="ECO:0000256" key="6">
    <source>
        <dbReference type="ARBA" id="ARBA00022617"/>
    </source>
</evidence>
<keyword evidence="8 13" id="KW-0106">Calcium</keyword>
<dbReference type="PRINTS" id="PR00461">
    <property type="entry name" value="PLPEROXIDASE"/>
</dbReference>
<keyword evidence="11" id="KW-1015">Disulfide bond</keyword>
<reference evidence="16 17" key="1">
    <citation type="submission" date="2021-02" db="EMBL/GenBank/DDBJ databases">
        <title>Plant Genome Project.</title>
        <authorList>
            <person name="Zhang R.-G."/>
        </authorList>
    </citation>
    <scope>NUCLEOTIDE SEQUENCE [LARGE SCALE GENOMIC DNA]</scope>
    <source>
        <tissue evidence="16">Leaves</tissue>
    </source>
</reference>
<evidence type="ECO:0000256" key="2">
    <source>
        <dbReference type="ARBA" id="ARBA00002322"/>
    </source>
</evidence>
<keyword evidence="10 13" id="KW-0408">Iron</keyword>
<dbReference type="PANTHER" id="PTHR31517:SF59">
    <property type="entry name" value="PEROXIDASE"/>
    <property type="match status" value="1"/>
</dbReference>
<keyword evidence="5 13" id="KW-0575">Peroxidase</keyword>
<evidence type="ECO:0000256" key="1">
    <source>
        <dbReference type="ARBA" id="ARBA00000189"/>
    </source>
</evidence>
<dbReference type="InterPro" id="IPR002016">
    <property type="entry name" value="Haem_peroxidase"/>
</dbReference>
<feature type="chain" id="PRO_5044990867" description="Peroxidase" evidence="13">
    <location>
        <begin position="20"/>
        <end position="335"/>
    </location>
</feature>
<comment type="cofactor">
    <cofactor evidence="13">
        <name>Ca(2+)</name>
        <dbReference type="ChEBI" id="CHEBI:29108"/>
    </cofactor>
    <text evidence="13">Binds 2 calcium ions per subunit.</text>
</comment>
<feature type="signal peptide" evidence="13">
    <location>
        <begin position="1"/>
        <end position="19"/>
    </location>
</feature>
<evidence type="ECO:0000256" key="12">
    <source>
        <dbReference type="ARBA" id="ARBA00023324"/>
    </source>
</evidence>
<keyword evidence="13" id="KW-0732">Signal</keyword>
<keyword evidence="9 13" id="KW-0560">Oxidoreductase</keyword>
<feature type="compositionally biased region" description="Basic residues" evidence="14">
    <location>
        <begin position="322"/>
        <end position="335"/>
    </location>
</feature>
<dbReference type="Gene3D" id="1.10.520.10">
    <property type="match status" value="2"/>
</dbReference>